<keyword evidence="9" id="KW-1185">Reference proteome</keyword>
<dbReference type="AlphaFoldDB" id="A0A158GNP9"/>
<dbReference type="GO" id="GO:0019450">
    <property type="term" value="P:L-cysteine catabolic process to pyruvate"/>
    <property type="evidence" value="ECO:0007669"/>
    <property type="project" value="TreeGrafter"/>
</dbReference>
<protein>
    <submittedName>
        <fullName evidence="8">Cystathionine beta-lyase</fullName>
    </submittedName>
</protein>
<evidence type="ECO:0000313" key="8">
    <source>
        <dbReference type="EMBL" id="SAL33725.1"/>
    </source>
</evidence>
<evidence type="ECO:0000256" key="6">
    <source>
        <dbReference type="PIRSR" id="PIRSR001434-2"/>
    </source>
</evidence>
<evidence type="ECO:0000313" key="9">
    <source>
        <dbReference type="Proteomes" id="UP000054740"/>
    </source>
</evidence>
<keyword evidence="3 6" id="KW-0663">Pyridoxal phosphate</keyword>
<dbReference type="Gene3D" id="3.90.1150.10">
    <property type="entry name" value="Aspartate Aminotransferase, domain 1"/>
    <property type="match status" value="1"/>
</dbReference>
<dbReference type="InterPro" id="IPR000277">
    <property type="entry name" value="Cys/Met-Metab_PyrdxlP-dep_enz"/>
</dbReference>
<dbReference type="GO" id="GO:0030170">
    <property type="term" value="F:pyridoxal phosphate binding"/>
    <property type="evidence" value="ECO:0007669"/>
    <property type="project" value="InterPro"/>
</dbReference>
<comment type="catalytic activity">
    <reaction evidence="5">
        <text>L,L-cystathionine + H2O = L-homocysteine + pyruvate + NH4(+)</text>
        <dbReference type="Rhea" id="RHEA:13965"/>
        <dbReference type="ChEBI" id="CHEBI:15361"/>
        <dbReference type="ChEBI" id="CHEBI:15377"/>
        <dbReference type="ChEBI" id="CHEBI:28938"/>
        <dbReference type="ChEBI" id="CHEBI:58161"/>
        <dbReference type="ChEBI" id="CHEBI:58199"/>
    </reaction>
</comment>
<dbReference type="RefSeq" id="WP_053570215.1">
    <property type="nucleotide sequence ID" value="NZ_FCNY02000005.1"/>
</dbReference>
<dbReference type="SUPFAM" id="SSF53383">
    <property type="entry name" value="PLP-dependent transferases"/>
    <property type="match status" value="1"/>
</dbReference>
<accession>A0A158GNP9</accession>
<evidence type="ECO:0000256" key="3">
    <source>
        <dbReference type="ARBA" id="ARBA00022898"/>
    </source>
</evidence>
<dbReference type="InterPro" id="IPR015424">
    <property type="entry name" value="PyrdxlP-dep_Trfase"/>
</dbReference>
<comment type="similarity">
    <text evidence="2 7">Belongs to the trans-sulfuration enzymes family.</text>
</comment>
<dbReference type="NCBIfam" id="TIGR01324">
    <property type="entry name" value="cysta_beta_ly_B"/>
    <property type="match status" value="1"/>
</dbReference>
<evidence type="ECO:0000256" key="5">
    <source>
        <dbReference type="ARBA" id="ARBA00047517"/>
    </source>
</evidence>
<keyword evidence="4 8" id="KW-0456">Lyase</keyword>
<evidence type="ECO:0000256" key="4">
    <source>
        <dbReference type="ARBA" id="ARBA00023239"/>
    </source>
</evidence>
<dbReference type="InterPro" id="IPR015422">
    <property type="entry name" value="PyrdxlP-dep_Trfase_small"/>
</dbReference>
<proteinExistence type="inferred from homology"/>
<evidence type="ECO:0000256" key="1">
    <source>
        <dbReference type="ARBA" id="ARBA00001933"/>
    </source>
</evidence>
<dbReference type="GO" id="GO:0047804">
    <property type="term" value="F:cysteine-S-conjugate beta-lyase activity"/>
    <property type="evidence" value="ECO:0007669"/>
    <property type="project" value="InterPro"/>
</dbReference>
<evidence type="ECO:0000256" key="7">
    <source>
        <dbReference type="RuleBase" id="RU362118"/>
    </source>
</evidence>
<organism evidence="8 9">
    <name type="scientific">Caballeronia cordobensis</name>
    <name type="common">Burkholderia cordobensis</name>
    <dbReference type="NCBI Taxonomy" id="1353886"/>
    <lineage>
        <taxon>Bacteria</taxon>
        <taxon>Pseudomonadati</taxon>
        <taxon>Pseudomonadota</taxon>
        <taxon>Betaproteobacteria</taxon>
        <taxon>Burkholderiales</taxon>
        <taxon>Burkholderiaceae</taxon>
        <taxon>Caballeronia</taxon>
    </lineage>
</organism>
<dbReference type="GO" id="GO:0019346">
    <property type="term" value="P:transsulfuration"/>
    <property type="evidence" value="ECO:0007669"/>
    <property type="project" value="InterPro"/>
</dbReference>
<comment type="cofactor">
    <cofactor evidence="1 7">
        <name>pyridoxal 5'-phosphate</name>
        <dbReference type="ChEBI" id="CHEBI:597326"/>
    </cofactor>
</comment>
<dbReference type="Pfam" id="PF01053">
    <property type="entry name" value="Cys_Met_Meta_PP"/>
    <property type="match status" value="1"/>
</dbReference>
<dbReference type="Proteomes" id="UP000054740">
    <property type="component" value="Unassembled WGS sequence"/>
</dbReference>
<name>A0A158GNP9_CABCO</name>
<evidence type="ECO:0000256" key="2">
    <source>
        <dbReference type="ARBA" id="ARBA00009077"/>
    </source>
</evidence>
<dbReference type="PANTHER" id="PTHR43500">
    <property type="entry name" value="CYSTATHIONINE BETA-LYASE-RELATED"/>
    <property type="match status" value="1"/>
</dbReference>
<dbReference type="EMBL" id="FCNY02000005">
    <property type="protein sequence ID" value="SAL33725.1"/>
    <property type="molecule type" value="Genomic_DNA"/>
</dbReference>
<dbReference type="FunFam" id="3.40.640.10:FF:000046">
    <property type="entry name" value="Cystathionine gamma-lyase"/>
    <property type="match status" value="1"/>
</dbReference>
<dbReference type="InterPro" id="IPR006233">
    <property type="entry name" value="Cys_b_lyase_bac"/>
</dbReference>
<gene>
    <name evidence="8" type="ORF">AWB70_02263</name>
</gene>
<dbReference type="Gene3D" id="3.40.640.10">
    <property type="entry name" value="Type I PLP-dependent aspartate aminotransferase-like (Major domain)"/>
    <property type="match status" value="1"/>
</dbReference>
<dbReference type="PIRSF" id="PIRSF001434">
    <property type="entry name" value="CGS"/>
    <property type="match status" value="1"/>
</dbReference>
<reference evidence="9" key="1">
    <citation type="submission" date="2016-01" db="EMBL/GenBank/DDBJ databases">
        <authorList>
            <person name="Peeters C."/>
        </authorList>
    </citation>
    <scope>NUCLEOTIDE SEQUENCE [LARGE SCALE GENOMIC DNA]</scope>
</reference>
<dbReference type="InterPro" id="IPR015421">
    <property type="entry name" value="PyrdxlP-dep_Trfase_major"/>
</dbReference>
<dbReference type="PANTHER" id="PTHR43500:SF1">
    <property type="entry name" value="CYSTATHIONINE BETA-LYASE-RELATED"/>
    <property type="match status" value="1"/>
</dbReference>
<feature type="modified residue" description="N6-(pyridoxal phosphate)lysine" evidence="6">
    <location>
        <position position="212"/>
    </location>
</feature>
<sequence length="396" mass="42402">MPGQRDRLNTRVLRAGAPAFDDGAAPVNAPLVRTSTVRFENDAARAGLHHRREAGEAVATYGRHGTTTHRALESALGELEGAEHVLLAPSGLAAISLTFIALLSPGDHVLVQDSVYGPVRERIEPLLARLGVSFSYFSAGAGLPANDVRANTRLIYAESPSSFLYEVVDLPALAAFARQHDALLAADNTWGAGVLYRPIELGADISIQAITKYAGGHSDLMQGAVAVKDRDVARRLRDTHEALGLSVGADDAWLALRGVRTLAVRLAQHERHALDVARYLAEATGVVERVFYPALPGDPGHALWQRDFHGANGLVSFALRDATLADAVAFVDALRLFGIGASWGGYESLALIAPASRLETHSAWRGGAPVVRLHVGLEDPRDLIDDLAQAFRRIAR</sequence>